<dbReference type="InterPro" id="IPR030184">
    <property type="entry name" value="WAT1-related"/>
</dbReference>
<evidence type="ECO:0000256" key="4">
    <source>
        <dbReference type="ARBA" id="ARBA00023136"/>
    </source>
</evidence>
<comment type="subcellular location">
    <subcellularLocation>
        <location evidence="1">Membrane</location>
        <topology evidence="1">Multi-pass membrane protein</topology>
    </subcellularLocation>
</comment>
<dbReference type="EMBL" id="JAJJMA010016107">
    <property type="protein sequence ID" value="MCL7022882.1"/>
    <property type="molecule type" value="Genomic_DNA"/>
</dbReference>
<dbReference type="InterPro" id="IPR037185">
    <property type="entry name" value="EmrE-like"/>
</dbReference>
<organism evidence="6 7">
    <name type="scientific">Papaver nudicaule</name>
    <name type="common">Iceland poppy</name>
    <dbReference type="NCBI Taxonomy" id="74823"/>
    <lineage>
        <taxon>Eukaryota</taxon>
        <taxon>Viridiplantae</taxon>
        <taxon>Streptophyta</taxon>
        <taxon>Embryophyta</taxon>
        <taxon>Tracheophyta</taxon>
        <taxon>Spermatophyta</taxon>
        <taxon>Magnoliopsida</taxon>
        <taxon>Ranunculales</taxon>
        <taxon>Papaveraceae</taxon>
        <taxon>Papaveroideae</taxon>
        <taxon>Papaver</taxon>
    </lineage>
</organism>
<dbReference type="SUPFAM" id="SSF103481">
    <property type="entry name" value="Multidrug resistance efflux transporter EmrE"/>
    <property type="match status" value="1"/>
</dbReference>
<keyword evidence="4 5" id="KW-0472">Membrane</keyword>
<keyword evidence="7" id="KW-1185">Reference proteome</keyword>
<keyword evidence="3 5" id="KW-1133">Transmembrane helix</keyword>
<dbReference type="GO" id="GO:0016020">
    <property type="term" value="C:membrane"/>
    <property type="evidence" value="ECO:0007669"/>
    <property type="project" value="InterPro"/>
</dbReference>
<name>A0AA41RM28_PAPNU</name>
<evidence type="ECO:0000256" key="2">
    <source>
        <dbReference type="ARBA" id="ARBA00022692"/>
    </source>
</evidence>
<feature type="non-terminal residue" evidence="6">
    <location>
        <position position="108"/>
    </location>
</feature>
<comment type="caution">
    <text evidence="6">The sequence shown here is derived from an EMBL/GenBank/DDBJ whole genome shotgun (WGS) entry which is preliminary data.</text>
</comment>
<dbReference type="Proteomes" id="UP001177140">
    <property type="component" value="Unassembled WGS sequence"/>
</dbReference>
<gene>
    <name evidence="6" type="ORF">MKW94_002190</name>
</gene>
<evidence type="ECO:0000256" key="1">
    <source>
        <dbReference type="ARBA" id="ARBA00004141"/>
    </source>
</evidence>
<dbReference type="AlphaFoldDB" id="A0AA41RM28"/>
<reference evidence="6" key="1">
    <citation type="submission" date="2022-03" db="EMBL/GenBank/DDBJ databases">
        <title>A functionally conserved STORR gene fusion in Papaver species that diverged 16.8 million years ago.</title>
        <authorList>
            <person name="Catania T."/>
        </authorList>
    </citation>
    <scope>NUCLEOTIDE SEQUENCE</scope>
    <source>
        <strain evidence="6">S-191538</strain>
    </source>
</reference>
<evidence type="ECO:0000256" key="3">
    <source>
        <dbReference type="ARBA" id="ARBA00022989"/>
    </source>
</evidence>
<keyword evidence="2 5" id="KW-0812">Transmembrane</keyword>
<sequence>APLLLKYPSSLSVTAYSYFFGAMLMVIAGVSATDGKYCLGFDTGIVASAVNYGATTWSNKILGPALVALYMPLQPFASAFLSRIFLGDTIYLGSSLSIQNLYTKSWLP</sequence>
<evidence type="ECO:0000256" key="5">
    <source>
        <dbReference type="SAM" id="Phobius"/>
    </source>
</evidence>
<feature type="transmembrane region" description="Helical" evidence="5">
    <location>
        <begin position="15"/>
        <end position="33"/>
    </location>
</feature>
<dbReference type="PANTHER" id="PTHR31218">
    <property type="entry name" value="WAT1-RELATED PROTEIN"/>
    <property type="match status" value="1"/>
</dbReference>
<dbReference type="GO" id="GO:0022857">
    <property type="term" value="F:transmembrane transporter activity"/>
    <property type="evidence" value="ECO:0007669"/>
    <property type="project" value="InterPro"/>
</dbReference>
<proteinExistence type="predicted"/>
<evidence type="ECO:0000313" key="6">
    <source>
        <dbReference type="EMBL" id="MCL7022882.1"/>
    </source>
</evidence>
<evidence type="ECO:0000313" key="7">
    <source>
        <dbReference type="Proteomes" id="UP001177140"/>
    </source>
</evidence>
<accession>A0AA41RM28</accession>
<protein>
    <submittedName>
        <fullName evidence="6">Uncharacterized protein</fullName>
    </submittedName>
</protein>